<dbReference type="InterPro" id="IPR034904">
    <property type="entry name" value="FSCA_dom_sf"/>
</dbReference>
<evidence type="ECO:0000256" key="6">
    <source>
        <dbReference type="HAMAP-Rule" id="MF_02040"/>
    </source>
</evidence>
<keyword evidence="2 6" id="KW-0547">Nucleotide-binding</keyword>
<feature type="region of interest" description="Disordered" evidence="7">
    <location>
        <begin position="1"/>
        <end position="23"/>
    </location>
</feature>
<dbReference type="InterPro" id="IPR019591">
    <property type="entry name" value="Mrp/NBP35_ATP-bd"/>
</dbReference>
<comment type="function">
    <text evidence="6">Binds and transfers iron-sulfur (Fe-S) clusters to target apoproteins. Can hydrolyze ATP.</text>
</comment>
<protein>
    <recommendedName>
        <fullName evidence="6">Iron-sulfur cluster carrier protein</fullName>
    </recommendedName>
</protein>
<keyword evidence="10" id="KW-1185">Reference proteome</keyword>
<dbReference type="GO" id="GO:0016226">
    <property type="term" value="P:iron-sulfur cluster assembly"/>
    <property type="evidence" value="ECO:0007669"/>
    <property type="project" value="InterPro"/>
</dbReference>
<gene>
    <name evidence="9" type="ORF">CRM92_03610</name>
</gene>
<dbReference type="Proteomes" id="UP000219947">
    <property type="component" value="Unassembled WGS sequence"/>
</dbReference>
<evidence type="ECO:0000259" key="8">
    <source>
        <dbReference type="Pfam" id="PF01883"/>
    </source>
</evidence>
<dbReference type="Pfam" id="PF10609">
    <property type="entry name" value="ParA"/>
    <property type="match status" value="1"/>
</dbReference>
<dbReference type="SUPFAM" id="SSF117916">
    <property type="entry name" value="Fe-S cluster assembly (FSCA) domain-like"/>
    <property type="match status" value="1"/>
</dbReference>
<dbReference type="GO" id="GO:0046872">
    <property type="term" value="F:metal ion binding"/>
    <property type="evidence" value="ECO:0007669"/>
    <property type="project" value="UniProtKB-KW"/>
</dbReference>
<keyword evidence="1 6" id="KW-0479">Metal-binding</keyword>
<dbReference type="Gene3D" id="3.30.300.130">
    <property type="entry name" value="Fe-S cluster assembly (FSCA)"/>
    <property type="match status" value="1"/>
</dbReference>
<evidence type="ECO:0000256" key="4">
    <source>
        <dbReference type="ARBA" id="ARBA00023004"/>
    </source>
</evidence>
<keyword evidence="6" id="KW-0378">Hydrolase</keyword>
<keyword evidence="4 6" id="KW-0408">Iron</keyword>
<dbReference type="GO" id="GO:0016887">
    <property type="term" value="F:ATP hydrolysis activity"/>
    <property type="evidence" value="ECO:0007669"/>
    <property type="project" value="UniProtKB-UniRule"/>
</dbReference>
<evidence type="ECO:0000256" key="5">
    <source>
        <dbReference type="ARBA" id="ARBA00023014"/>
    </source>
</evidence>
<dbReference type="InterPro" id="IPR002744">
    <property type="entry name" value="MIP18-like"/>
</dbReference>
<feature type="binding site" evidence="6">
    <location>
        <begin position="142"/>
        <end position="149"/>
    </location>
    <ligand>
        <name>ATP</name>
        <dbReference type="ChEBI" id="CHEBI:30616"/>
    </ligand>
</feature>
<proteinExistence type="inferred from homology"/>
<comment type="subunit">
    <text evidence="6">Homodimer.</text>
</comment>
<dbReference type="AlphaFoldDB" id="A0A2A8D839"/>
<evidence type="ECO:0000256" key="1">
    <source>
        <dbReference type="ARBA" id="ARBA00022723"/>
    </source>
</evidence>
<dbReference type="GO" id="GO:0140663">
    <property type="term" value="F:ATP-dependent FeS chaperone activity"/>
    <property type="evidence" value="ECO:0007669"/>
    <property type="project" value="InterPro"/>
</dbReference>
<dbReference type="InterPro" id="IPR033756">
    <property type="entry name" value="YlxH/NBP35"/>
</dbReference>
<dbReference type="GO" id="GO:0051539">
    <property type="term" value="F:4 iron, 4 sulfur cluster binding"/>
    <property type="evidence" value="ECO:0007669"/>
    <property type="project" value="TreeGrafter"/>
</dbReference>
<dbReference type="PANTHER" id="PTHR42961:SF2">
    <property type="entry name" value="IRON-SULFUR PROTEIN NUBPL"/>
    <property type="match status" value="1"/>
</dbReference>
<dbReference type="HAMAP" id="MF_02040">
    <property type="entry name" value="Mrp_NBP35"/>
    <property type="match status" value="1"/>
</dbReference>
<feature type="domain" description="MIP18 family-like" evidence="8">
    <location>
        <begin position="24"/>
        <end position="101"/>
    </location>
</feature>
<evidence type="ECO:0000256" key="2">
    <source>
        <dbReference type="ARBA" id="ARBA00022741"/>
    </source>
</evidence>
<evidence type="ECO:0000313" key="10">
    <source>
        <dbReference type="Proteomes" id="UP000219947"/>
    </source>
</evidence>
<dbReference type="EMBL" id="PDEV01000001">
    <property type="protein sequence ID" value="PEN17116.1"/>
    <property type="molecule type" value="Genomic_DNA"/>
</dbReference>
<comment type="caution">
    <text evidence="9">The sequence shown here is derived from an EMBL/GenBank/DDBJ whole genome shotgun (WGS) entry which is preliminary data.</text>
</comment>
<sequence length="418" mass="44201">MSSPNATPHARSRKNEPAPDNPLEDALWAALARVEDPELRRPITELGMVEYARVLAEEDDPQRHYAQVKVLLTIEGCPLKNTIDAQVREAAIAVTGIDRVQLELGAMNSEQRGALKTRLKPERTNPFTAPGSLTRIFGVVSGKGGVGKSSMTANLAAAFASRGLAVGIIDADVHGFSIPGLMGITEAPTRLDDLIIPPTVDIPNSARGKDDTGAQESAAGASGGFVKVISIGMFLKDNQPVAWRGPMLHRALEQFILDVHFGALDVLLLDLPPGTGDIAISMAQLLPNAELILVSTPQHAAVDVAERAGTLSLQTQQKVVGVIENMAAMTLPDGTVLEMFGSGGGEHLAKRLTEALDYSVPLLGSVPLDVALRTGGDEGMPVVWGYPESATSVEIKNIAAQLLHRKDSLAGKPLSLIV</sequence>
<dbReference type="Gene3D" id="3.40.50.300">
    <property type="entry name" value="P-loop containing nucleotide triphosphate hydrolases"/>
    <property type="match status" value="1"/>
</dbReference>
<dbReference type="GO" id="GO:0005524">
    <property type="term" value="F:ATP binding"/>
    <property type="evidence" value="ECO:0007669"/>
    <property type="project" value="UniProtKB-UniRule"/>
</dbReference>
<evidence type="ECO:0000256" key="3">
    <source>
        <dbReference type="ARBA" id="ARBA00022840"/>
    </source>
</evidence>
<accession>A0A2A8D839</accession>
<keyword evidence="3 6" id="KW-0067">ATP-binding</keyword>
<evidence type="ECO:0000256" key="7">
    <source>
        <dbReference type="SAM" id="MobiDB-lite"/>
    </source>
</evidence>
<organism evidence="9 10">
    <name type="scientific">Rothia dentocariosa</name>
    <dbReference type="NCBI Taxonomy" id="2047"/>
    <lineage>
        <taxon>Bacteria</taxon>
        <taxon>Bacillati</taxon>
        <taxon>Actinomycetota</taxon>
        <taxon>Actinomycetes</taxon>
        <taxon>Micrococcales</taxon>
        <taxon>Micrococcaceae</taxon>
        <taxon>Rothia</taxon>
    </lineage>
</organism>
<dbReference type="SUPFAM" id="SSF52540">
    <property type="entry name" value="P-loop containing nucleoside triphosphate hydrolases"/>
    <property type="match status" value="1"/>
</dbReference>
<dbReference type="RefSeq" id="WP_098042393.1">
    <property type="nucleotide sequence ID" value="NZ_CAURLQ010000013.1"/>
</dbReference>
<evidence type="ECO:0000313" key="9">
    <source>
        <dbReference type="EMBL" id="PEN17116.1"/>
    </source>
</evidence>
<comment type="similarity">
    <text evidence="6">Belongs to the Mrp/NBP35 ATP-binding proteins family.</text>
</comment>
<dbReference type="PANTHER" id="PTHR42961">
    <property type="entry name" value="IRON-SULFUR PROTEIN NUBPL"/>
    <property type="match status" value="1"/>
</dbReference>
<dbReference type="InterPro" id="IPR027417">
    <property type="entry name" value="P-loop_NTPase"/>
</dbReference>
<keyword evidence="5 6" id="KW-0411">Iron-sulfur</keyword>
<reference evidence="9" key="1">
    <citation type="submission" date="2017-10" db="EMBL/GenBank/DDBJ databases">
        <title>Kefir isolates.</title>
        <authorList>
            <person name="Kim Y."/>
            <person name="Blasche S."/>
        </authorList>
    </citation>
    <scope>NUCLEOTIDE SEQUENCE [LARGE SCALE GENOMIC DNA]</scope>
    <source>
        <strain evidence="9">OG2-2</strain>
    </source>
</reference>
<name>A0A2A8D839_9MICC</name>
<dbReference type="InterPro" id="IPR044304">
    <property type="entry name" value="NUBPL-like"/>
</dbReference>
<dbReference type="Pfam" id="PF01883">
    <property type="entry name" value="FeS_assembly_P"/>
    <property type="match status" value="1"/>
</dbReference>